<feature type="transmembrane region" description="Helical" evidence="8">
    <location>
        <begin position="167"/>
        <end position="186"/>
    </location>
</feature>
<dbReference type="Proteomes" id="UP000092498">
    <property type="component" value="Chromosome"/>
</dbReference>
<evidence type="ECO:0000256" key="2">
    <source>
        <dbReference type="ARBA" id="ARBA00005346"/>
    </source>
</evidence>
<name>A0A1B1AED4_9PROT</name>
<dbReference type="AlphaFoldDB" id="A0A1B1AED4"/>
<comment type="subcellular location">
    <subcellularLocation>
        <location evidence="1">Cell membrane</location>
        <topology evidence="1">Multi-pass membrane protein</topology>
    </subcellularLocation>
    <subcellularLocation>
        <location evidence="7">Membrane</location>
        <topology evidence="7">Multi-pass membrane protein</topology>
    </subcellularLocation>
</comment>
<feature type="transmembrane region" description="Helical" evidence="8">
    <location>
        <begin position="135"/>
        <end position="155"/>
    </location>
</feature>
<feature type="transmembrane region" description="Helical" evidence="8">
    <location>
        <begin position="77"/>
        <end position="97"/>
    </location>
</feature>
<comment type="similarity">
    <text evidence="2">Belongs to the CPA3 antiporters (TC 2.A.63) subunit D family.</text>
</comment>
<keyword evidence="4 7" id="KW-0812">Transmembrane</keyword>
<evidence type="ECO:0000313" key="10">
    <source>
        <dbReference type="EMBL" id="ANP44912.1"/>
    </source>
</evidence>
<evidence type="ECO:0000256" key="1">
    <source>
        <dbReference type="ARBA" id="ARBA00004651"/>
    </source>
</evidence>
<keyword evidence="6 8" id="KW-0472">Membrane</keyword>
<evidence type="ECO:0000256" key="6">
    <source>
        <dbReference type="ARBA" id="ARBA00023136"/>
    </source>
</evidence>
<keyword evidence="5 8" id="KW-1133">Transmembrane helix</keyword>
<feature type="domain" description="NADH:quinone oxidoreductase/Mrp antiporter transmembrane" evidence="9">
    <location>
        <begin position="131"/>
        <end position="416"/>
    </location>
</feature>
<reference evidence="10 11" key="1">
    <citation type="submission" date="2015-11" db="EMBL/GenBank/DDBJ databases">
        <title>Whole-Genome Sequence of Candidatus Oderbacter manganicum from the National Park Lower Oder Valley, Germany.</title>
        <authorList>
            <person name="Braun B."/>
            <person name="Liere K."/>
            <person name="Szewzyk U."/>
        </authorList>
    </citation>
    <scope>NUCLEOTIDE SEQUENCE [LARGE SCALE GENOMIC DNA]</scope>
    <source>
        <strain evidence="10 11">OTSz_A_272</strain>
    </source>
</reference>
<dbReference type="InterPro" id="IPR050586">
    <property type="entry name" value="CPA3_Na-H_Antiporter_D"/>
</dbReference>
<dbReference type="Pfam" id="PF00361">
    <property type="entry name" value="Proton_antipo_M"/>
    <property type="match status" value="1"/>
</dbReference>
<feature type="transmembrane region" description="Helical" evidence="8">
    <location>
        <begin position="275"/>
        <end position="297"/>
    </location>
</feature>
<feature type="transmembrane region" description="Helical" evidence="8">
    <location>
        <begin position="37"/>
        <end position="57"/>
    </location>
</feature>
<dbReference type="PANTHER" id="PTHR42703:SF1">
    <property type="entry name" value="NA(+)_H(+) ANTIPORTER SUBUNIT D1"/>
    <property type="match status" value="1"/>
</dbReference>
<dbReference type="RefSeq" id="WP_066767560.1">
    <property type="nucleotide sequence ID" value="NZ_CP013244.1"/>
</dbReference>
<dbReference type="KEGG" id="cbot:ATE48_02720"/>
<dbReference type="STRING" id="1759059.ATE48_02720"/>
<protein>
    <recommendedName>
        <fullName evidence="9">NADH:quinone oxidoreductase/Mrp antiporter transmembrane domain-containing protein</fullName>
    </recommendedName>
</protein>
<dbReference type="EMBL" id="CP013244">
    <property type="protein sequence ID" value="ANP44912.1"/>
    <property type="molecule type" value="Genomic_DNA"/>
</dbReference>
<feature type="transmembrane region" description="Helical" evidence="8">
    <location>
        <begin position="304"/>
        <end position="322"/>
    </location>
</feature>
<feature type="transmembrane region" description="Helical" evidence="8">
    <location>
        <begin position="243"/>
        <end position="263"/>
    </location>
</feature>
<feature type="transmembrane region" description="Helical" evidence="8">
    <location>
        <begin position="12"/>
        <end position="30"/>
    </location>
</feature>
<sequence>MSAAYLELAREHAPLFMILAPLIGAALMLVSGPARLSWIVAALVASAGALVAVDFAVRALAGVQPIAVVGVMLHVDGIGAFAAALLAVVAAFAIWAVGATLKDGGGAAAPLSLALMLGANAGWTGALLAGDLGSIIAAVETAWLAAVGVVATNAGRDRAALNGALRMLSLGGIGFALMLLGAGLFARAAGTSSMEALTLAHIRMPGLAGAGAGLMILGLAVKAGVAPLHAWGAAALGRSTSMVTFGVGALGIVGALAVMSRLAGYVMVAPEIGEGIQAALAAIGGVSVVVGSVQAVGARNLLRLTAYAGVSQAGCVLLSLALGSPAGFAASMVQLVAFAAAALALYGGASAGRVQTLAMLDGYAQRAPLASAAITAGALSLMGAPLTIGFLGRWRLVEAGVGAGWWWAAGLVIIASLAGVFYGGRLIERMYFRRANAAYAGEGGVWRVTLAPALIAAIAAIGWGLAPGGLLRAAASASLMLGGISP</sequence>
<dbReference type="PANTHER" id="PTHR42703">
    <property type="entry name" value="NADH DEHYDROGENASE"/>
    <property type="match status" value="1"/>
</dbReference>
<evidence type="ECO:0000256" key="4">
    <source>
        <dbReference type="ARBA" id="ARBA00022692"/>
    </source>
</evidence>
<feature type="transmembrane region" description="Helical" evidence="8">
    <location>
        <begin position="109"/>
        <end position="129"/>
    </location>
</feature>
<feature type="transmembrane region" description="Helical" evidence="8">
    <location>
        <begin position="206"/>
        <end position="231"/>
    </location>
</feature>
<feature type="transmembrane region" description="Helical" evidence="8">
    <location>
        <begin position="369"/>
        <end position="392"/>
    </location>
</feature>
<dbReference type="OrthoDB" id="9811798at2"/>
<dbReference type="GO" id="GO:0005886">
    <property type="term" value="C:plasma membrane"/>
    <property type="evidence" value="ECO:0007669"/>
    <property type="project" value="UniProtKB-SubCell"/>
</dbReference>
<proteinExistence type="inferred from homology"/>
<evidence type="ECO:0000256" key="7">
    <source>
        <dbReference type="RuleBase" id="RU000320"/>
    </source>
</evidence>
<dbReference type="InParanoid" id="A0A1B1AED4"/>
<evidence type="ECO:0000313" key="11">
    <source>
        <dbReference type="Proteomes" id="UP000092498"/>
    </source>
</evidence>
<organism evidence="10 11">
    <name type="scientific">Candidatus Viadribacter manganicus</name>
    <dbReference type="NCBI Taxonomy" id="1759059"/>
    <lineage>
        <taxon>Bacteria</taxon>
        <taxon>Pseudomonadati</taxon>
        <taxon>Pseudomonadota</taxon>
        <taxon>Alphaproteobacteria</taxon>
        <taxon>Hyphomonadales</taxon>
        <taxon>Hyphomonadaceae</taxon>
        <taxon>Candidatus Viadribacter</taxon>
    </lineage>
</organism>
<evidence type="ECO:0000259" key="9">
    <source>
        <dbReference type="Pfam" id="PF00361"/>
    </source>
</evidence>
<feature type="transmembrane region" description="Helical" evidence="8">
    <location>
        <begin position="328"/>
        <end position="348"/>
    </location>
</feature>
<keyword evidence="3" id="KW-1003">Cell membrane</keyword>
<evidence type="ECO:0000256" key="8">
    <source>
        <dbReference type="SAM" id="Phobius"/>
    </source>
</evidence>
<keyword evidence="11" id="KW-1185">Reference proteome</keyword>
<accession>A0A1B1AED4</accession>
<evidence type="ECO:0000256" key="3">
    <source>
        <dbReference type="ARBA" id="ARBA00022475"/>
    </source>
</evidence>
<feature type="transmembrane region" description="Helical" evidence="8">
    <location>
        <begin position="445"/>
        <end position="466"/>
    </location>
</feature>
<gene>
    <name evidence="10" type="ORF">ATE48_02720</name>
</gene>
<dbReference type="InterPro" id="IPR001750">
    <property type="entry name" value="ND/Mrp_TM"/>
</dbReference>
<feature type="transmembrane region" description="Helical" evidence="8">
    <location>
        <begin position="404"/>
        <end position="424"/>
    </location>
</feature>
<evidence type="ECO:0000256" key="5">
    <source>
        <dbReference type="ARBA" id="ARBA00022989"/>
    </source>
</evidence>